<protein>
    <submittedName>
        <fullName evidence="2">Uncharacterized protein</fullName>
    </submittedName>
</protein>
<reference evidence="2 3" key="1">
    <citation type="journal article" date="2007" name="Nat. Biotechnol.">
        <title>Complete genome sequence of the myxobacterium Sorangium cellulosum.</title>
        <authorList>
            <person name="Schneiker S."/>
            <person name="Perlova O."/>
            <person name="Kaiser O."/>
            <person name="Gerth K."/>
            <person name="Alici A."/>
            <person name="Altmeyer M.O."/>
            <person name="Bartels D."/>
            <person name="Bekel T."/>
            <person name="Beyer S."/>
            <person name="Bode E."/>
            <person name="Bode H.B."/>
            <person name="Bolten C.J."/>
            <person name="Choudhuri J.V."/>
            <person name="Doss S."/>
            <person name="Elnakady Y.A."/>
            <person name="Frank B."/>
            <person name="Gaigalat L."/>
            <person name="Goesmann A."/>
            <person name="Groeger C."/>
            <person name="Gross F."/>
            <person name="Jelsbak L."/>
            <person name="Jelsbak L."/>
            <person name="Kalinowski J."/>
            <person name="Kegler C."/>
            <person name="Knauber T."/>
            <person name="Konietzny S."/>
            <person name="Kopp M."/>
            <person name="Krause L."/>
            <person name="Krug D."/>
            <person name="Linke B."/>
            <person name="Mahmud T."/>
            <person name="Martinez-Arias R."/>
            <person name="McHardy A.C."/>
            <person name="Merai M."/>
            <person name="Meyer F."/>
            <person name="Mormann S."/>
            <person name="Munoz-Dorado J."/>
            <person name="Perez J."/>
            <person name="Pradella S."/>
            <person name="Rachid S."/>
            <person name="Raddatz G."/>
            <person name="Rosenau F."/>
            <person name="Rueckert C."/>
            <person name="Sasse F."/>
            <person name="Scharfe M."/>
            <person name="Schuster S.C."/>
            <person name="Suen G."/>
            <person name="Treuner-Lange A."/>
            <person name="Velicer G.J."/>
            <person name="Vorholter F.-J."/>
            <person name="Weissman K.J."/>
            <person name="Welch R.D."/>
            <person name="Wenzel S.C."/>
            <person name="Whitworth D.E."/>
            <person name="Wilhelm S."/>
            <person name="Wittmann C."/>
            <person name="Bloecker H."/>
            <person name="Puehler A."/>
            <person name="Mueller R."/>
        </authorList>
    </citation>
    <scope>NUCLEOTIDE SEQUENCE [LARGE SCALE GENOMIC DNA]</scope>
    <source>
        <strain evidence="3">So ce56</strain>
    </source>
</reference>
<evidence type="ECO:0000313" key="2">
    <source>
        <dbReference type="EMBL" id="CAN92724.1"/>
    </source>
</evidence>
<keyword evidence="3" id="KW-1185">Reference proteome</keyword>
<dbReference type="BioCyc" id="SCEL448385:SCE_RS13135-MONOMER"/>
<dbReference type="Proteomes" id="UP000002139">
    <property type="component" value="Chromosome"/>
</dbReference>
<dbReference type="STRING" id="448385.sce2565"/>
<evidence type="ECO:0000256" key="1">
    <source>
        <dbReference type="SAM" id="MobiDB-lite"/>
    </source>
</evidence>
<dbReference type="AlphaFoldDB" id="A9G6Q3"/>
<dbReference type="KEGG" id="scl:sce2565"/>
<organism evidence="2 3">
    <name type="scientific">Sorangium cellulosum (strain So ce56)</name>
    <name type="common">Polyangium cellulosum (strain So ce56)</name>
    <dbReference type="NCBI Taxonomy" id="448385"/>
    <lineage>
        <taxon>Bacteria</taxon>
        <taxon>Pseudomonadati</taxon>
        <taxon>Myxococcota</taxon>
        <taxon>Polyangia</taxon>
        <taxon>Polyangiales</taxon>
        <taxon>Polyangiaceae</taxon>
        <taxon>Sorangium</taxon>
    </lineage>
</organism>
<feature type="region of interest" description="Disordered" evidence="1">
    <location>
        <begin position="1"/>
        <end position="23"/>
    </location>
</feature>
<evidence type="ECO:0000313" key="3">
    <source>
        <dbReference type="Proteomes" id="UP000002139"/>
    </source>
</evidence>
<name>A9G6Q3_SORC5</name>
<accession>A9G6Q3</accession>
<dbReference type="HOGENOM" id="CLU_1863865_0_0_7"/>
<gene>
    <name evidence="2" type="ordered locus">sce2565</name>
</gene>
<dbReference type="EMBL" id="AM746676">
    <property type="protein sequence ID" value="CAN92724.1"/>
    <property type="molecule type" value="Genomic_DNA"/>
</dbReference>
<feature type="compositionally biased region" description="Polar residues" evidence="1">
    <location>
        <begin position="1"/>
        <end position="14"/>
    </location>
</feature>
<proteinExistence type="predicted"/>
<sequence length="151" mass="16464">MASSARSRTLQGMTQEHGDDEATKAVNAPRSVLLVGSSEALATRCRGMCLRARVMLIVESDLAALTNTAVERKPLALLFPDDIYAFDSAEFDALARDIQAAVVTLEPGVTDEVIEARLAEALLRAELLRQPEPSSSRYVLVPDGPRRSKRR</sequence>